<feature type="compositionally biased region" description="Low complexity" evidence="1">
    <location>
        <begin position="62"/>
        <end position="77"/>
    </location>
</feature>
<dbReference type="Proteomes" id="UP000251853">
    <property type="component" value="Unassembled WGS sequence"/>
</dbReference>
<dbReference type="AlphaFoldDB" id="A0A2X2UD30"/>
<protein>
    <submittedName>
        <fullName evidence="2">Uncharacterized protein</fullName>
    </submittedName>
</protein>
<proteinExistence type="predicted"/>
<feature type="region of interest" description="Disordered" evidence="1">
    <location>
        <begin position="52"/>
        <end position="95"/>
    </location>
</feature>
<gene>
    <name evidence="2" type="ORF">NCTC11224_02299</name>
</gene>
<evidence type="ECO:0000313" key="3">
    <source>
        <dbReference type="Proteomes" id="UP000251853"/>
    </source>
</evidence>
<evidence type="ECO:0000313" key="2">
    <source>
        <dbReference type="EMBL" id="SQB10953.1"/>
    </source>
</evidence>
<reference evidence="2 3" key="1">
    <citation type="submission" date="2018-06" db="EMBL/GenBank/DDBJ databases">
        <authorList>
            <consortium name="Pathogen Informatics"/>
            <person name="Doyle S."/>
        </authorList>
    </citation>
    <scope>NUCLEOTIDE SEQUENCE [LARGE SCALE GENOMIC DNA]</scope>
    <source>
        <strain evidence="2 3">NCTC11224</strain>
    </source>
</reference>
<sequence>MLIALLKVGRLEMKFRKMNLAALLLVVGLSAGTLSGCGKEAPAAAAADIAREAGSQAEDRQTGIGRQRIGRQGMTRQSAPGQETPEARRQAAGWM</sequence>
<keyword evidence="3" id="KW-1185">Reference proteome</keyword>
<organism evidence="2 3">
    <name type="scientific">Enterocloster clostridioformis</name>
    <dbReference type="NCBI Taxonomy" id="1531"/>
    <lineage>
        <taxon>Bacteria</taxon>
        <taxon>Bacillati</taxon>
        <taxon>Bacillota</taxon>
        <taxon>Clostridia</taxon>
        <taxon>Lachnospirales</taxon>
        <taxon>Lachnospiraceae</taxon>
        <taxon>Enterocloster</taxon>
    </lineage>
</organism>
<accession>A0A2X2UD30</accession>
<name>A0A2X2UD30_9FIRM</name>
<dbReference type="EMBL" id="UAVW01000009">
    <property type="protein sequence ID" value="SQB10953.1"/>
    <property type="molecule type" value="Genomic_DNA"/>
</dbReference>
<evidence type="ECO:0000256" key="1">
    <source>
        <dbReference type="SAM" id="MobiDB-lite"/>
    </source>
</evidence>